<keyword evidence="4" id="KW-0511">Multifunctional enzyme</keyword>
<feature type="non-terminal residue" evidence="7">
    <location>
        <position position="1"/>
    </location>
</feature>
<dbReference type="SUPFAM" id="SSF47336">
    <property type="entry name" value="ACP-like"/>
    <property type="match status" value="1"/>
</dbReference>
<dbReference type="InterPro" id="IPR020806">
    <property type="entry name" value="PKS_PP-bd"/>
</dbReference>
<dbReference type="CDD" id="cd00833">
    <property type="entry name" value="PKS"/>
    <property type="match status" value="1"/>
</dbReference>
<dbReference type="Gene3D" id="3.40.47.10">
    <property type="match status" value="1"/>
</dbReference>
<dbReference type="InterPro" id="IPR050091">
    <property type="entry name" value="PKS_NRPS_Biosynth_Enz"/>
</dbReference>
<dbReference type="SMART" id="SM00825">
    <property type="entry name" value="PKS_KS"/>
    <property type="match status" value="1"/>
</dbReference>
<name>A0ABT7JD63_9ACTN</name>
<dbReference type="EMBL" id="JASJUS010000142">
    <property type="protein sequence ID" value="MDL2082287.1"/>
    <property type="molecule type" value="Genomic_DNA"/>
</dbReference>
<dbReference type="InterPro" id="IPR006162">
    <property type="entry name" value="Ppantetheine_attach_site"/>
</dbReference>
<evidence type="ECO:0000313" key="7">
    <source>
        <dbReference type="EMBL" id="MDL2082287.1"/>
    </source>
</evidence>
<evidence type="ECO:0000256" key="2">
    <source>
        <dbReference type="ARBA" id="ARBA00022553"/>
    </source>
</evidence>
<dbReference type="InterPro" id="IPR020841">
    <property type="entry name" value="PKS_Beta-ketoAc_synthase_dom"/>
</dbReference>
<dbReference type="InterPro" id="IPR014030">
    <property type="entry name" value="Ketoacyl_synth_N"/>
</dbReference>
<dbReference type="PROSITE" id="PS50075">
    <property type="entry name" value="CARRIER"/>
    <property type="match status" value="1"/>
</dbReference>
<feature type="domain" description="Carrier" evidence="5">
    <location>
        <begin position="1"/>
        <end position="51"/>
    </location>
</feature>
<keyword evidence="2" id="KW-0597">Phosphoprotein</keyword>
<dbReference type="PANTHER" id="PTHR43775:SF51">
    <property type="entry name" value="INACTIVE PHENOLPHTHIOCEROL SYNTHESIS POLYKETIDE SYNTHASE TYPE I PKS1-RELATED"/>
    <property type="match status" value="1"/>
</dbReference>
<protein>
    <submittedName>
        <fullName evidence="7">Type I polyketide synthase</fullName>
    </submittedName>
</protein>
<dbReference type="Gene3D" id="1.10.1200.10">
    <property type="entry name" value="ACP-like"/>
    <property type="match status" value="1"/>
</dbReference>
<dbReference type="SMART" id="SM00823">
    <property type="entry name" value="PKS_PP"/>
    <property type="match status" value="1"/>
</dbReference>
<keyword evidence="1" id="KW-0596">Phosphopantetheine</keyword>
<evidence type="ECO:0000313" key="8">
    <source>
        <dbReference type="Proteomes" id="UP001241926"/>
    </source>
</evidence>
<feature type="domain" description="Ketosynthase family 3 (KS3)" evidence="6">
    <location>
        <begin position="70"/>
        <end position="202"/>
    </location>
</feature>
<dbReference type="InterPro" id="IPR016039">
    <property type="entry name" value="Thiolase-like"/>
</dbReference>
<dbReference type="RefSeq" id="WP_285437342.1">
    <property type="nucleotide sequence ID" value="NZ_JASJUS010000142.1"/>
</dbReference>
<proteinExistence type="predicted"/>
<dbReference type="InterPro" id="IPR009081">
    <property type="entry name" value="PP-bd_ACP"/>
</dbReference>
<dbReference type="SUPFAM" id="SSF53901">
    <property type="entry name" value="Thiolase-like"/>
    <property type="match status" value="1"/>
</dbReference>
<organism evidence="7 8">
    <name type="scientific">Streptomyces fuscus</name>
    <dbReference type="NCBI Taxonomy" id="3048495"/>
    <lineage>
        <taxon>Bacteria</taxon>
        <taxon>Bacillati</taxon>
        <taxon>Actinomycetota</taxon>
        <taxon>Actinomycetes</taxon>
        <taxon>Kitasatosporales</taxon>
        <taxon>Streptomycetaceae</taxon>
        <taxon>Streptomyces</taxon>
    </lineage>
</organism>
<dbReference type="Pfam" id="PF00109">
    <property type="entry name" value="ketoacyl-synt"/>
    <property type="match status" value="1"/>
</dbReference>
<evidence type="ECO:0000259" key="5">
    <source>
        <dbReference type="PROSITE" id="PS50075"/>
    </source>
</evidence>
<feature type="non-terminal residue" evidence="7">
    <location>
        <position position="202"/>
    </location>
</feature>
<evidence type="ECO:0000256" key="4">
    <source>
        <dbReference type="ARBA" id="ARBA00023268"/>
    </source>
</evidence>
<dbReference type="PANTHER" id="PTHR43775">
    <property type="entry name" value="FATTY ACID SYNTHASE"/>
    <property type="match status" value="1"/>
</dbReference>
<evidence type="ECO:0000259" key="6">
    <source>
        <dbReference type="PROSITE" id="PS52004"/>
    </source>
</evidence>
<dbReference type="Pfam" id="PF00550">
    <property type="entry name" value="PP-binding"/>
    <property type="match status" value="1"/>
</dbReference>
<comment type="caution">
    <text evidence="7">The sequence shown here is derived from an EMBL/GenBank/DDBJ whole genome shotgun (WGS) entry which is preliminary data.</text>
</comment>
<reference evidence="7 8" key="1">
    <citation type="submission" date="2023-05" db="EMBL/GenBank/DDBJ databases">
        <title>Streptomyces fuscus sp. nov., a brown-black pigment producing actinomyces isolated from dry sand of Sea duck farm.</title>
        <authorList>
            <person name="Xie J."/>
            <person name="Shen N."/>
        </authorList>
    </citation>
    <scope>NUCLEOTIDE SEQUENCE [LARGE SCALE GENOMIC DNA]</scope>
    <source>
        <strain evidence="7 8">GXMU-J15</strain>
    </source>
</reference>
<dbReference type="Proteomes" id="UP001241926">
    <property type="component" value="Unassembled WGS sequence"/>
</dbReference>
<gene>
    <name evidence="7" type="ORF">QNN03_38400</name>
</gene>
<keyword evidence="3" id="KW-0808">Transferase</keyword>
<dbReference type="InterPro" id="IPR036736">
    <property type="entry name" value="ACP-like_sf"/>
</dbReference>
<sequence length="202" mass="21678">DRTFKELGFDSLLAVELRNRLGEAVGVRLPATLVFDHPTPVAVARLLVDELVGVVESAAEVSAVGVRVVGDPVVIVAAACRYPGGVRSPEELWRLVVEGRDAVGPFPSDRGWDLEGLFDPDPGAVGKSYACEGGFLYDAAEFDAGLFGISPREAVAMDPQQRLLLETSWEVFERAGIAVDSVRGSRTGVFAGVMYHDYASRL</sequence>
<keyword evidence="8" id="KW-1185">Reference proteome</keyword>
<dbReference type="PROSITE" id="PS00012">
    <property type="entry name" value="PHOSPHOPANTETHEINE"/>
    <property type="match status" value="1"/>
</dbReference>
<evidence type="ECO:0000256" key="3">
    <source>
        <dbReference type="ARBA" id="ARBA00022679"/>
    </source>
</evidence>
<dbReference type="PROSITE" id="PS52004">
    <property type="entry name" value="KS3_2"/>
    <property type="match status" value="1"/>
</dbReference>
<accession>A0ABT7JD63</accession>
<evidence type="ECO:0000256" key="1">
    <source>
        <dbReference type="ARBA" id="ARBA00022450"/>
    </source>
</evidence>